<dbReference type="AlphaFoldDB" id="A0A4Z0Q5U9"/>
<evidence type="ECO:0000256" key="7">
    <source>
        <dbReference type="ARBA" id="ARBA00022692"/>
    </source>
</evidence>
<evidence type="ECO:0000256" key="11">
    <source>
        <dbReference type="ARBA" id="ARBA00022989"/>
    </source>
</evidence>
<keyword evidence="24" id="KW-1185">Reference proteome</keyword>
<evidence type="ECO:0000259" key="19">
    <source>
        <dbReference type="PROSITE" id="PS50110"/>
    </source>
</evidence>
<comment type="subunit">
    <text evidence="14">At low DSF concentrations, interacts with RpfF.</text>
</comment>
<dbReference type="Pfam" id="PF13426">
    <property type="entry name" value="PAS_9"/>
    <property type="match status" value="1"/>
</dbReference>
<dbReference type="Gene3D" id="1.10.287.130">
    <property type="match status" value="1"/>
</dbReference>
<accession>A0A4Z0Q5U9</accession>
<organism evidence="23 24">
    <name type="scientific">Hymenobacter aquaticus</name>
    <dbReference type="NCBI Taxonomy" id="1867101"/>
    <lineage>
        <taxon>Bacteria</taxon>
        <taxon>Pseudomonadati</taxon>
        <taxon>Bacteroidota</taxon>
        <taxon>Cytophagia</taxon>
        <taxon>Cytophagales</taxon>
        <taxon>Hymenobacteraceae</taxon>
        <taxon>Hymenobacter</taxon>
    </lineage>
</organism>
<keyword evidence="11" id="KW-1133">Transmembrane helix</keyword>
<evidence type="ECO:0000256" key="16">
    <source>
        <dbReference type="PROSITE-ProRule" id="PRU00110"/>
    </source>
</evidence>
<feature type="domain" description="PAS" evidence="20">
    <location>
        <begin position="38"/>
        <end position="71"/>
    </location>
</feature>
<feature type="modified residue" description="4-aspartylphosphate" evidence="17">
    <location>
        <position position="979"/>
    </location>
</feature>
<dbReference type="InterPro" id="IPR035965">
    <property type="entry name" value="PAS-like_dom_sf"/>
</dbReference>
<dbReference type="PRINTS" id="PR00344">
    <property type="entry name" value="BCTRLSENSOR"/>
</dbReference>
<evidence type="ECO:0000256" key="1">
    <source>
        <dbReference type="ARBA" id="ARBA00000085"/>
    </source>
</evidence>
<evidence type="ECO:0000256" key="14">
    <source>
        <dbReference type="ARBA" id="ARBA00064003"/>
    </source>
</evidence>
<dbReference type="CDD" id="cd17546">
    <property type="entry name" value="REC_hyHK_CKI1_RcsC-like"/>
    <property type="match status" value="1"/>
</dbReference>
<evidence type="ECO:0000256" key="17">
    <source>
        <dbReference type="PROSITE-ProRule" id="PRU00169"/>
    </source>
</evidence>
<comment type="subcellular location">
    <subcellularLocation>
        <location evidence="2">Cell membrane</location>
        <topology evidence="2">Multi-pass membrane protein</topology>
    </subcellularLocation>
</comment>
<dbReference type="SUPFAM" id="SSF47226">
    <property type="entry name" value="Histidine-containing phosphotransfer domain, HPT domain"/>
    <property type="match status" value="1"/>
</dbReference>
<dbReference type="PANTHER" id="PTHR45339">
    <property type="entry name" value="HYBRID SIGNAL TRANSDUCTION HISTIDINE KINASE J"/>
    <property type="match status" value="1"/>
</dbReference>
<dbReference type="FunFam" id="3.30.565.10:FF:000010">
    <property type="entry name" value="Sensor histidine kinase RcsC"/>
    <property type="match status" value="1"/>
</dbReference>
<evidence type="ECO:0000256" key="6">
    <source>
        <dbReference type="ARBA" id="ARBA00022679"/>
    </source>
</evidence>
<keyword evidence="8" id="KW-0547">Nucleotide-binding</keyword>
<feature type="domain" description="HPt" evidence="22">
    <location>
        <begin position="1071"/>
        <end position="1168"/>
    </location>
</feature>
<dbReference type="Pfam" id="PF00512">
    <property type="entry name" value="HisKA"/>
    <property type="match status" value="1"/>
</dbReference>
<evidence type="ECO:0000259" key="21">
    <source>
        <dbReference type="PROSITE" id="PS50113"/>
    </source>
</evidence>
<reference evidence="23 24" key="1">
    <citation type="submission" date="2019-04" db="EMBL/GenBank/DDBJ databases">
        <authorList>
            <person name="Feng G."/>
            <person name="Zhang J."/>
            <person name="Zhu H."/>
        </authorList>
    </citation>
    <scope>NUCLEOTIDE SEQUENCE [LARGE SCALE GENOMIC DNA]</scope>
    <source>
        <strain evidence="23 24">JCM 31653</strain>
    </source>
</reference>
<keyword evidence="12" id="KW-0902">Two-component regulatory system</keyword>
<dbReference type="InterPro" id="IPR000700">
    <property type="entry name" value="PAS-assoc_C"/>
</dbReference>
<dbReference type="InterPro" id="IPR000014">
    <property type="entry name" value="PAS"/>
</dbReference>
<dbReference type="Pfam" id="PF01627">
    <property type="entry name" value="Hpt"/>
    <property type="match status" value="1"/>
</dbReference>
<evidence type="ECO:0000256" key="10">
    <source>
        <dbReference type="ARBA" id="ARBA00022840"/>
    </source>
</evidence>
<dbReference type="Gene3D" id="3.40.50.2300">
    <property type="match status" value="1"/>
</dbReference>
<feature type="domain" description="PAC" evidence="21">
    <location>
        <begin position="358"/>
        <end position="411"/>
    </location>
</feature>
<keyword evidence="7" id="KW-0812">Transmembrane</keyword>
<dbReference type="PROSITE" id="PS50112">
    <property type="entry name" value="PAS"/>
    <property type="match status" value="2"/>
</dbReference>
<dbReference type="PROSITE" id="PS50109">
    <property type="entry name" value="HIS_KIN"/>
    <property type="match status" value="1"/>
</dbReference>
<dbReference type="InterPro" id="IPR036097">
    <property type="entry name" value="HisK_dim/P_sf"/>
</dbReference>
<evidence type="ECO:0000313" key="23">
    <source>
        <dbReference type="EMBL" id="TGE24994.1"/>
    </source>
</evidence>
<dbReference type="Pfam" id="PF08447">
    <property type="entry name" value="PAS_3"/>
    <property type="match status" value="1"/>
</dbReference>
<evidence type="ECO:0000256" key="2">
    <source>
        <dbReference type="ARBA" id="ARBA00004651"/>
    </source>
</evidence>
<dbReference type="PROSITE" id="PS50894">
    <property type="entry name" value="HPT"/>
    <property type="match status" value="1"/>
</dbReference>
<gene>
    <name evidence="23" type="ORF">E5K00_07280</name>
</gene>
<evidence type="ECO:0000256" key="9">
    <source>
        <dbReference type="ARBA" id="ARBA00022777"/>
    </source>
</evidence>
<dbReference type="SMART" id="SM00448">
    <property type="entry name" value="REC"/>
    <property type="match status" value="1"/>
</dbReference>
<dbReference type="InterPro" id="IPR001789">
    <property type="entry name" value="Sig_transdc_resp-reg_receiver"/>
</dbReference>
<dbReference type="SMART" id="SM00388">
    <property type="entry name" value="HisKA"/>
    <property type="match status" value="1"/>
</dbReference>
<dbReference type="SUPFAM" id="SSF55874">
    <property type="entry name" value="ATPase domain of HSP90 chaperone/DNA topoisomerase II/histidine kinase"/>
    <property type="match status" value="1"/>
</dbReference>
<keyword evidence="6" id="KW-0808">Transferase</keyword>
<evidence type="ECO:0000256" key="8">
    <source>
        <dbReference type="ARBA" id="ARBA00022741"/>
    </source>
</evidence>
<dbReference type="SUPFAM" id="SSF47384">
    <property type="entry name" value="Homodimeric domain of signal transducing histidine kinase"/>
    <property type="match status" value="1"/>
</dbReference>
<dbReference type="InterPro" id="IPR005467">
    <property type="entry name" value="His_kinase_dom"/>
</dbReference>
<dbReference type="PROSITE" id="PS50113">
    <property type="entry name" value="PAC"/>
    <property type="match status" value="3"/>
</dbReference>
<dbReference type="Gene3D" id="3.30.565.10">
    <property type="entry name" value="Histidine kinase-like ATPase, C-terminal domain"/>
    <property type="match status" value="1"/>
</dbReference>
<dbReference type="CDD" id="cd16922">
    <property type="entry name" value="HATPase_EvgS-ArcB-TorS-like"/>
    <property type="match status" value="1"/>
</dbReference>
<name>A0A4Z0Q5U9_9BACT</name>
<feature type="domain" description="PAC" evidence="21">
    <location>
        <begin position="106"/>
        <end position="158"/>
    </location>
</feature>
<feature type="domain" description="Response regulatory" evidence="19">
    <location>
        <begin position="930"/>
        <end position="1045"/>
    </location>
</feature>
<dbReference type="InterPro" id="IPR013656">
    <property type="entry name" value="PAS_4"/>
</dbReference>
<dbReference type="Gene3D" id="1.20.120.160">
    <property type="entry name" value="HPT domain"/>
    <property type="match status" value="1"/>
</dbReference>
<dbReference type="SUPFAM" id="SSF52172">
    <property type="entry name" value="CheY-like"/>
    <property type="match status" value="1"/>
</dbReference>
<evidence type="ECO:0000256" key="13">
    <source>
        <dbReference type="ARBA" id="ARBA00023136"/>
    </source>
</evidence>
<dbReference type="GO" id="GO:0005886">
    <property type="term" value="C:plasma membrane"/>
    <property type="evidence" value="ECO:0007669"/>
    <property type="project" value="UniProtKB-SubCell"/>
</dbReference>
<dbReference type="InterPro" id="IPR013655">
    <property type="entry name" value="PAS_fold_3"/>
</dbReference>
<evidence type="ECO:0000259" key="22">
    <source>
        <dbReference type="PROSITE" id="PS50894"/>
    </source>
</evidence>
<evidence type="ECO:0000259" key="20">
    <source>
        <dbReference type="PROSITE" id="PS50112"/>
    </source>
</evidence>
<dbReference type="CDD" id="cd00130">
    <property type="entry name" value="PAS"/>
    <property type="match status" value="5"/>
</dbReference>
<dbReference type="InterPro" id="IPR008207">
    <property type="entry name" value="Sig_transdc_His_kin_Hpt_dom"/>
</dbReference>
<dbReference type="GO" id="GO:0005524">
    <property type="term" value="F:ATP binding"/>
    <property type="evidence" value="ECO:0007669"/>
    <property type="project" value="UniProtKB-KW"/>
</dbReference>
<evidence type="ECO:0000256" key="12">
    <source>
        <dbReference type="ARBA" id="ARBA00023012"/>
    </source>
</evidence>
<evidence type="ECO:0000256" key="4">
    <source>
        <dbReference type="ARBA" id="ARBA00022475"/>
    </source>
</evidence>
<feature type="domain" description="PAS" evidence="20">
    <location>
        <begin position="541"/>
        <end position="593"/>
    </location>
</feature>
<dbReference type="EC" id="2.7.13.3" evidence="3"/>
<feature type="modified residue" description="Phosphohistidine" evidence="16">
    <location>
        <position position="1110"/>
    </location>
</feature>
<dbReference type="InterPro" id="IPR036890">
    <property type="entry name" value="HATPase_C_sf"/>
</dbReference>
<dbReference type="GO" id="GO:0000155">
    <property type="term" value="F:phosphorelay sensor kinase activity"/>
    <property type="evidence" value="ECO:0007669"/>
    <property type="project" value="InterPro"/>
</dbReference>
<keyword evidence="13" id="KW-0472">Membrane</keyword>
<feature type="domain" description="PAC" evidence="21">
    <location>
        <begin position="614"/>
        <end position="666"/>
    </location>
</feature>
<sequence length="1175" mass="130693">MIEQEEKSAIWLHTTQRTIVVKESYSGPPASHWEQELQLLQQAFDAVVVLDAQGRLLWANAGFARLRGASPALLPSQQPWQLLRGSGPGEIAVAYLDEQLRTGRAFRYETNLAAPAAAPRWVRVRIQPLPAAPGEAARFVGLLEDIGEAKATQQALSESEQRFRYLTEQVPGVLFQWHETAGLVYLSPKVTDIFGVDAAQAPQLLGFLHPQDQPRWERTVRQAALKARSWTFEGRLLVPGQPLRWCRVNASQDQPGAAGRLYNGIMVDITALKQAEETVQANEQRWQLAMERFGDGAWEFNYQTGEEYFSGAYQAMLGYTEEEFALEPQTWLTHVHPDDIEASLLASEAYLRGDEPIYSIERRMRCKNGDYKWVLTRGLVTKVDEQGKPLIMTGVHTDISALKNANAAIEASRLRLSTTIANFQEGILLVDEHHRVVLANEAICRLFSSPLAPRELVGRDARLFGEQAKNLFRHAEEFVARYQTLVQSRQLVTGEIFPLKNGRILQCDFVPIFVDATYIGYLWKFQDITERRNNEETLRRREEKYRGIIENMRLGLVERDHTGAVAYVNEAFCDITGFTSDELLKQQGMQHVLGEAGALFVAEKSQNRFRGVAETYEMPITTKAGPRRWLLVSGAPVYDDERRVCGSISITLDITHQKELEHNLRAAKESAEESARSKELFLANMSHEIRTPLNAILGMGQLLAKTPLNDEQHNYLRAIATSGENLLVIINDILDLSKIGASQLSIERIGFNLAALLAQVEKSLHFKAEEKGLRFVVSAAAGLPPVLLGDPYRITQVLLNLAGNAIKFTEKGHVSITGELVEPLTAGQVALRFTVADTGVGIDADYLGDIFKEFSQEDSSVTRKYGGTGLGLSISRQLVNLMGGEIEIVSQKNQGTRSAFTLLLAVGSEADLPQKSVVTADTRQRLRGKRVLLTEDNAFNRQIAKGFLQNAGLLVAEAENGAVALELAGRQRFDVILMDVQMPVMNGLEATSHLRGPLALNLPIIALTANAIKGEREKCLAAGMNDYLAKPFQEEDLLKVISRWTLEQPPPAAALPAPYSLAIIEQIGQGAPDFMVLMLESFIESAQEAIAELEEAARAQDVPRLRAATHKLKPSLEHLQVQHLLPPVHQLDTWRGPFEEHQLQPLIAQVVEQLQQLLGLLENELRTARQNLTSA</sequence>
<dbReference type="SMART" id="SM00086">
    <property type="entry name" value="PAC"/>
    <property type="match status" value="3"/>
</dbReference>
<proteinExistence type="predicted"/>
<dbReference type="Gene3D" id="3.30.450.20">
    <property type="entry name" value="PAS domain"/>
    <property type="match status" value="5"/>
</dbReference>
<dbReference type="Pfam" id="PF08448">
    <property type="entry name" value="PAS_4"/>
    <property type="match status" value="2"/>
</dbReference>
<evidence type="ECO:0000256" key="3">
    <source>
        <dbReference type="ARBA" id="ARBA00012438"/>
    </source>
</evidence>
<keyword evidence="10" id="KW-0067">ATP-binding</keyword>
<dbReference type="NCBIfam" id="TIGR00229">
    <property type="entry name" value="sensory_box"/>
    <property type="match status" value="3"/>
</dbReference>
<dbReference type="Proteomes" id="UP000297549">
    <property type="component" value="Unassembled WGS sequence"/>
</dbReference>
<dbReference type="FunFam" id="1.10.287.130:FF:000002">
    <property type="entry name" value="Two-component osmosensing histidine kinase"/>
    <property type="match status" value="1"/>
</dbReference>
<dbReference type="SMART" id="SM00387">
    <property type="entry name" value="HATPase_c"/>
    <property type="match status" value="1"/>
</dbReference>
<dbReference type="SUPFAM" id="SSF55785">
    <property type="entry name" value="PYP-like sensor domain (PAS domain)"/>
    <property type="match status" value="5"/>
</dbReference>
<dbReference type="SMART" id="SM00091">
    <property type="entry name" value="PAS"/>
    <property type="match status" value="5"/>
</dbReference>
<dbReference type="InterPro" id="IPR003661">
    <property type="entry name" value="HisK_dim/P_dom"/>
</dbReference>
<dbReference type="InterPro" id="IPR011006">
    <property type="entry name" value="CheY-like_superfamily"/>
</dbReference>
<dbReference type="Pfam" id="PF00072">
    <property type="entry name" value="Response_reg"/>
    <property type="match status" value="1"/>
</dbReference>
<dbReference type="EMBL" id="SRLC01000001">
    <property type="protein sequence ID" value="TGE24994.1"/>
    <property type="molecule type" value="Genomic_DNA"/>
</dbReference>
<evidence type="ECO:0000256" key="15">
    <source>
        <dbReference type="ARBA" id="ARBA00068150"/>
    </source>
</evidence>
<dbReference type="InterPro" id="IPR004358">
    <property type="entry name" value="Sig_transdc_His_kin-like_C"/>
</dbReference>
<dbReference type="InterPro" id="IPR001610">
    <property type="entry name" value="PAC"/>
</dbReference>
<keyword evidence="5 17" id="KW-0597">Phosphoprotein</keyword>
<dbReference type="Pfam" id="PF02518">
    <property type="entry name" value="HATPase_c"/>
    <property type="match status" value="1"/>
</dbReference>
<dbReference type="InterPro" id="IPR003594">
    <property type="entry name" value="HATPase_dom"/>
</dbReference>
<evidence type="ECO:0000256" key="5">
    <source>
        <dbReference type="ARBA" id="ARBA00022553"/>
    </source>
</evidence>
<keyword evidence="4" id="KW-1003">Cell membrane</keyword>
<comment type="caution">
    <text evidence="23">The sequence shown here is derived from an EMBL/GenBank/DDBJ whole genome shotgun (WGS) entry which is preliminary data.</text>
</comment>
<keyword evidence="9" id="KW-0418">Kinase</keyword>
<evidence type="ECO:0000259" key="18">
    <source>
        <dbReference type="PROSITE" id="PS50109"/>
    </source>
</evidence>
<dbReference type="InterPro" id="IPR036641">
    <property type="entry name" value="HPT_dom_sf"/>
</dbReference>
<comment type="catalytic activity">
    <reaction evidence="1">
        <text>ATP + protein L-histidine = ADP + protein N-phospho-L-histidine.</text>
        <dbReference type="EC" id="2.7.13.3"/>
    </reaction>
</comment>
<dbReference type="CDD" id="cd00082">
    <property type="entry name" value="HisKA"/>
    <property type="match status" value="1"/>
</dbReference>
<dbReference type="PANTHER" id="PTHR45339:SF1">
    <property type="entry name" value="HYBRID SIGNAL TRANSDUCTION HISTIDINE KINASE J"/>
    <property type="match status" value="1"/>
</dbReference>
<evidence type="ECO:0000313" key="24">
    <source>
        <dbReference type="Proteomes" id="UP000297549"/>
    </source>
</evidence>
<feature type="domain" description="Histidine kinase" evidence="18">
    <location>
        <begin position="684"/>
        <end position="906"/>
    </location>
</feature>
<dbReference type="PROSITE" id="PS50110">
    <property type="entry name" value="RESPONSE_REGULATORY"/>
    <property type="match status" value="1"/>
</dbReference>
<protein>
    <recommendedName>
        <fullName evidence="15">Sensory/regulatory protein RpfC</fullName>
        <ecNumber evidence="3">2.7.13.3</ecNumber>
    </recommendedName>
</protein>
<dbReference type="OrthoDB" id="9797097at2"/>